<dbReference type="SUPFAM" id="SSF52402">
    <property type="entry name" value="Adenine nucleotide alpha hydrolases-like"/>
    <property type="match status" value="2"/>
</dbReference>
<protein>
    <submittedName>
        <fullName evidence="3">Universal stress protein</fullName>
    </submittedName>
</protein>
<dbReference type="InterPro" id="IPR006015">
    <property type="entry name" value="Universal_stress_UspA"/>
</dbReference>
<gene>
    <name evidence="3" type="ORF">FGL98_15645</name>
</gene>
<feature type="domain" description="UspA" evidence="2">
    <location>
        <begin position="157"/>
        <end position="285"/>
    </location>
</feature>
<feature type="domain" description="UspA" evidence="2">
    <location>
        <begin position="1"/>
        <end position="138"/>
    </location>
</feature>
<dbReference type="InterPro" id="IPR014729">
    <property type="entry name" value="Rossmann-like_a/b/a_fold"/>
</dbReference>
<keyword evidence="4" id="KW-1185">Reference proteome</keyword>
<dbReference type="PANTHER" id="PTHR46268:SF15">
    <property type="entry name" value="UNIVERSAL STRESS PROTEIN HP_0031"/>
    <property type="match status" value="1"/>
</dbReference>
<dbReference type="PRINTS" id="PR01438">
    <property type="entry name" value="UNVRSLSTRESS"/>
</dbReference>
<reference evidence="3 4" key="2">
    <citation type="submission" date="2019-08" db="EMBL/GenBank/DDBJ databases">
        <title>Jejuicoccus antrihumi gen. nov., sp. nov., a new member of the family Dermacoccaceae isolated from a cave.</title>
        <authorList>
            <person name="Schumann P."/>
            <person name="Kim I.S."/>
        </authorList>
    </citation>
    <scope>NUCLEOTIDE SEQUENCE [LARGE SCALE GENOMIC DNA]</scope>
    <source>
        <strain evidence="3 4">C5-26</strain>
    </source>
</reference>
<dbReference type="Gene3D" id="3.40.50.620">
    <property type="entry name" value="HUPs"/>
    <property type="match status" value="2"/>
</dbReference>
<dbReference type="Proteomes" id="UP000320244">
    <property type="component" value="Unassembled WGS sequence"/>
</dbReference>
<dbReference type="AlphaFoldDB" id="A0A563DYE4"/>
<dbReference type="RefSeq" id="WP_146318108.1">
    <property type="nucleotide sequence ID" value="NZ_VCQV01000023.1"/>
</dbReference>
<dbReference type="InterPro" id="IPR006016">
    <property type="entry name" value="UspA"/>
</dbReference>
<comment type="caution">
    <text evidence="3">The sequence shown here is derived from an EMBL/GenBank/DDBJ whole genome shotgun (WGS) entry which is preliminary data.</text>
</comment>
<evidence type="ECO:0000313" key="4">
    <source>
        <dbReference type="Proteomes" id="UP000320244"/>
    </source>
</evidence>
<dbReference type="PANTHER" id="PTHR46268">
    <property type="entry name" value="STRESS RESPONSE PROTEIN NHAX"/>
    <property type="match status" value="1"/>
</dbReference>
<evidence type="ECO:0000259" key="2">
    <source>
        <dbReference type="Pfam" id="PF00582"/>
    </source>
</evidence>
<organism evidence="3 4">
    <name type="scientific">Leekyejoonella antrihumi</name>
    <dbReference type="NCBI Taxonomy" id="1660198"/>
    <lineage>
        <taxon>Bacteria</taxon>
        <taxon>Bacillati</taxon>
        <taxon>Actinomycetota</taxon>
        <taxon>Actinomycetes</taxon>
        <taxon>Micrococcales</taxon>
        <taxon>Dermacoccaceae</taxon>
        <taxon>Leekyejoonella</taxon>
    </lineage>
</organism>
<evidence type="ECO:0000256" key="1">
    <source>
        <dbReference type="ARBA" id="ARBA00008791"/>
    </source>
</evidence>
<evidence type="ECO:0000313" key="3">
    <source>
        <dbReference type="EMBL" id="TWP34973.1"/>
    </source>
</evidence>
<sequence>MSHDVVIGFDGTAGAEDALILGSWIAAAARRPLLVVSVYQEDVMPVLPGIGSEWDHEMQAEARQQLERARRLLGDGTGAQFRTVGSTSAARVLDAVATQADASAIVVGSTRRGALRRVSSSHTADRLLQGAQCPVLIAPRGVRDRDLAPLTDVGCAYLPTPEGTLALRQAAALVYLSGARLKVYTVPDQRAGRSSETTPKDRARAHGKHLFDSATAAVEKLPGHPQVSVHVLEGNVVQALSALEEEDCQVLVCGSRGYGPVGRVLLGGVSSRLVRSAATPILLVPRGMKESDWPTV</sequence>
<dbReference type="CDD" id="cd00293">
    <property type="entry name" value="USP-like"/>
    <property type="match status" value="2"/>
</dbReference>
<accession>A0A563DYE4</accession>
<dbReference type="OrthoDB" id="5242641at2"/>
<proteinExistence type="inferred from homology"/>
<dbReference type="EMBL" id="VCQV01000023">
    <property type="protein sequence ID" value="TWP34973.1"/>
    <property type="molecule type" value="Genomic_DNA"/>
</dbReference>
<reference evidence="3 4" key="1">
    <citation type="submission" date="2019-05" db="EMBL/GenBank/DDBJ databases">
        <authorList>
            <person name="Lee S.D."/>
        </authorList>
    </citation>
    <scope>NUCLEOTIDE SEQUENCE [LARGE SCALE GENOMIC DNA]</scope>
    <source>
        <strain evidence="3 4">C5-26</strain>
    </source>
</reference>
<comment type="similarity">
    <text evidence="1">Belongs to the universal stress protein A family.</text>
</comment>
<dbReference type="Pfam" id="PF00582">
    <property type="entry name" value="Usp"/>
    <property type="match status" value="2"/>
</dbReference>
<name>A0A563DYE4_9MICO</name>